<dbReference type="EMBL" id="FTOO01000015">
    <property type="protein sequence ID" value="SIT12052.1"/>
    <property type="molecule type" value="Genomic_DNA"/>
</dbReference>
<dbReference type="Proteomes" id="UP000186156">
    <property type="component" value="Unassembled WGS sequence"/>
</dbReference>
<evidence type="ECO:0000259" key="2">
    <source>
        <dbReference type="Pfam" id="PF12671"/>
    </source>
</evidence>
<evidence type="ECO:0000256" key="1">
    <source>
        <dbReference type="SAM" id="MobiDB-lite"/>
    </source>
</evidence>
<gene>
    <name evidence="3" type="ORF">SAMN05421799_11521</name>
</gene>
<dbReference type="PANTHER" id="PTHR40032">
    <property type="entry name" value="EXPORTED PROTEIN-RELATED"/>
    <property type="match status" value="1"/>
</dbReference>
<dbReference type="InterPro" id="IPR024301">
    <property type="entry name" value="Amidase_6"/>
</dbReference>
<feature type="region of interest" description="Disordered" evidence="1">
    <location>
        <begin position="184"/>
        <end position="205"/>
    </location>
</feature>
<accession>A0A1N7PN70</accession>
<evidence type="ECO:0000313" key="3">
    <source>
        <dbReference type="EMBL" id="SIT12052.1"/>
    </source>
</evidence>
<dbReference type="PANTHER" id="PTHR40032:SF1">
    <property type="entry name" value="EXPORTED PROTEIN"/>
    <property type="match status" value="1"/>
</dbReference>
<protein>
    <submittedName>
        <fullName evidence="3">Putative amidase domain-containing protein</fullName>
    </submittedName>
</protein>
<sequence length="409" mass="45251">MPHPRPSMFHHQETWRNNGCKSSVLRLPRSRRCSTHTALYGELPLVTQQSRQLVLPDFLMEQGTPSEAYADGRLTSFYTAWKAWGDAWVHDFTYQPTILSLTIQGSRATLSIMPNAVMHMEEEPKVDAHFPAVAHTLTLQMDGQGEWKIINDDYTDEFKDAFGTNVDWNSLIQSFPEEIAKEKAEPKRLPPAHPGVTSTVVSSGSTVPNGTTGPYYISYNRSGAASYALSHTNNSGDSVRTQNYNPLFYAYPGNDCADYVSQCLWAGFGGSDSSYGIQVHVYPMITSPEGAVYPWYADSATDGSTMWINAYSLINDATSNYSNGYYGVQMYTESVNSVALGDVVLDSSGAGHVEIVTNVSGAPDWGTIFVSSHTNNRYNAPLSTPYPNTKSRLRVSFYRVSAYLHPPAY</sequence>
<dbReference type="AlphaFoldDB" id="A0A1N7PN70"/>
<keyword evidence="4" id="KW-1185">Reference proteome</keyword>
<proteinExistence type="predicted"/>
<evidence type="ECO:0000313" key="4">
    <source>
        <dbReference type="Proteomes" id="UP000186156"/>
    </source>
</evidence>
<feature type="compositionally biased region" description="Low complexity" evidence="1">
    <location>
        <begin position="194"/>
        <end position="205"/>
    </location>
</feature>
<dbReference type="Pfam" id="PF12671">
    <property type="entry name" value="Amidase_6"/>
    <property type="match status" value="1"/>
</dbReference>
<feature type="domain" description="Putative amidase" evidence="2">
    <location>
        <begin position="218"/>
        <end position="386"/>
    </location>
</feature>
<organism evidence="3 4">
    <name type="scientific">Alicyclobacillus vulcanalis</name>
    <dbReference type="NCBI Taxonomy" id="252246"/>
    <lineage>
        <taxon>Bacteria</taxon>
        <taxon>Bacillati</taxon>
        <taxon>Bacillota</taxon>
        <taxon>Bacilli</taxon>
        <taxon>Bacillales</taxon>
        <taxon>Alicyclobacillaceae</taxon>
        <taxon>Alicyclobacillus</taxon>
    </lineage>
</organism>
<name>A0A1N7PN70_9BACL</name>
<reference evidence="4" key="1">
    <citation type="submission" date="2017-01" db="EMBL/GenBank/DDBJ databases">
        <authorList>
            <person name="Varghese N."/>
            <person name="Submissions S."/>
        </authorList>
    </citation>
    <scope>NUCLEOTIDE SEQUENCE [LARGE SCALE GENOMIC DNA]</scope>
    <source>
        <strain evidence="4">DSM 16176</strain>
    </source>
</reference>